<dbReference type="Proteomes" id="UP001208570">
    <property type="component" value="Unassembled WGS sequence"/>
</dbReference>
<feature type="DNA-binding region" description="Homeobox" evidence="6">
    <location>
        <begin position="129"/>
        <end position="191"/>
    </location>
</feature>
<comment type="similarity">
    <text evidence="2">Belongs to the TALE/IRO homeobox family.</text>
</comment>
<dbReference type="PANTHER" id="PTHR11211">
    <property type="entry name" value="IROQUOIS-CLASS HOMEODOMAIN PROTEIN IRX"/>
    <property type="match status" value="1"/>
</dbReference>
<proteinExistence type="inferred from homology"/>
<dbReference type="InterPro" id="IPR001356">
    <property type="entry name" value="HD"/>
</dbReference>
<dbReference type="GO" id="GO:0000981">
    <property type="term" value="F:DNA-binding transcription factor activity, RNA polymerase II-specific"/>
    <property type="evidence" value="ECO:0007669"/>
    <property type="project" value="TreeGrafter"/>
</dbReference>
<dbReference type="GO" id="GO:0048468">
    <property type="term" value="P:cell development"/>
    <property type="evidence" value="ECO:0007669"/>
    <property type="project" value="TreeGrafter"/>
</dbReference>
<dbReference type="AlphaFoldDB" id="A0AAD9KF00"/>
<evidence type="ECO:0000256" key="4">
    <source>
        <dbReference type="ARBA" id="ARBA00023155"/>
    </source>
</evidence>
<comment type="subcellular location">
    <subcellularLocation>
        <location evidence="1 6">Nucleus</location>
    </subcellularLocation>
</comment>
<dbReference type="InterPro" id="IPR008422">
    <property type="entry name" value="KN_HD"/>
</dbReference>
<dbReference type="SMART" id="SM00389">
    <property type="entry name" value="HOX"/>
    <property type="match status" value="1"/>
</dbReference>
<feature type="compositionally biased region" description="Polar residues" evidence="7">
    <location>
        <begin position="334"/>
        <end position="352"/>
    </location>
</feature>
<dbReference type="PROSITE" id="PS50071">
    <property type="entry name" value="HOMEOBOX_2"/>
    <property type="match status" value="1"/>
</dbReference>
<dbReference type="GO" id="GO:0000978">
    <property type="term" value="F:RNA polymerase II cis-regulatory region sequence-specific DNA binding"/>
    <property type="evidence" value="ECO:0007669"/>
    <property type="project" value="TreeGrafter"/>
</dbReference>
<dbReference type="PANTHER" id="PTHR11211:SF3">
    <property type="entry name" value="HOMEOBOX PROTEIN MOHAWK"/>
    <property type="match status" value="1"/>
</dbReference>
<dbReference type="InterPro" id="IPR009057">
    <property type="entry name" value="Homeodomain-like_sf"/>
</dbReference>
<comment type="caution">
    <text evidence="9">The sequence shown here is derived from an EMBL/GenBank/DDBJ whole genome shotgun (WGS) entry which is preliminary data.</text>
</comment>
<evidence type="ECO:0000256" key="5">
    <source>
        <dbReference type="ARBA" id="ARBA00023242"/>
    </source>
</evidence>
<accession>A0AAD9KF00</accession>
<protein>
    <recommendedName>
        <fullName evidence="8">Homeobox domain-containing protein</fullName>
    </recommendedName>
</protein>
<dbReference type="GO" id="GO:0005634">
    <property type="term" value="C:nucleus"/>
    <property type="evidence" value="ECO:0007669"/>
    <property type="project" value="UniProtKB-SubCell"/>
</dbReference>
<feature type="compositionally biased region" description="Basic and acidic residues" evidence="7">
    <location>
        <begin position="411"/>
        <end position="420"/>
    </location>
</feature>
<feature type="region of interest" description="Disordered" evidence="7">
    <location>
        <begin position="241"/>
        <end position="271"/>
    </location>
</feature>
<reference evidence="9" key="1">
    <citation type="journal article" date="2023" name="Mol. Biol. Evol.">
        <title>Third-Generation Sequencing Reveals the Adaptive Role of the Epigenome in Three Deep-Sea Polychaetes.</title>
        <authorList>
            <person name="Perez M."/>
            <person name="Aroh O."/>
            <person name="Sun Y."/>
            <person name="Lan Y."/>
            <person name="Juniper S.K."/>
            <person name="Young C.R."/>
            <person name="Angers B."/>
            <person name="Qian P.Y."/>
        </authorList>
    </citation>
    <scope>NUCLEOTIDE SEQUENCE</scope>
    <source>
        <strain evidence="9">P08H-3</strain>
    </source>
</reference>
<sequence length="499" mass="55966">MDTISVPDRTDLNPTHHGNVSLAQIQALGLFGYLPPFIPLGLIPNNAVPPPTPLDLSKSGYESVVRPVTETRGIQNVDSSINESNISSDADSQVRGVLDTDLDRTSSSPELEIQSVANIQSQRKPIQERPRQKRQTLQDMTRPLKVWLYHHRDNPYPSKSEKVQLTKSSQMTMTQVSNWFANARRRLKNTVRDPELTWAKRIKLYNNYVEGNQELLSVGSSSSSSDDDLRDDRTEQDVIRKEEGEQQPPSSSSAQCIQEQTGGEHHRTGISNNSALVDQGLDQDDNLLDRLSDNNTHSAAQFQPLSMHEHMNSTCEVEPMDETPEVPSTADIKNGSSCSHDLQQNNSTQSEAAEQCHPVHRPVSTISGFGEVESSLDCSETAPKYKTNIMQRYLNDSYQSALHSLNSLGNKDLKESERHRNPSGSLSSHDYEEYMSSASSARSTPTREHQDGHVDEYEEFSRFWPDIKSRAEDDLYWKEISAALALTSLARSRYSTQSH</sequence>
<evidence type="ECO:0000313" key="10">
    <source>
        <dbReference type="Proteomes" id="UP001208570"/>
    </source>
</evidence>
<feature type="region of interest" description="Disordered" evidence="7">
    <location>
        <begin position="318"/>
        <end position="352"/>
    </location>
</feature>
<dbReference type="Pfam" id="PF05920">
    <property type="entry name" value="Homeobox_KN"/>
    <property type="match status" value="1"/>
</dbReference>
<feature type="domain" description="Homeobox" evidence="8">
    <location>
        <begin position="127"/>
        <end position="190"/>
    </location>
</feature>
<keyword evidence="4 6" id="KW-0371">Homeobox</keyword>
<dbReference type="SUPFAM" id="SSF46689">
    <property type="entry name" value="Homeodomain-like"/>
    <property type="match status" value="1"/>
</dbReference>
<gene>
    <name evidence="9" type="ORF">LSH36_4g07027</name>
</gene>
<keyword evidence="3 6" id="KW-0238">DNA-binding</keyword>
<organism evidence="9 10">
    <name type="scientific">Paralvinella palmiformis</name>
    <dbReference type="NCBI Taxonomy" id="53620"/>
    <lineage>
        <taxon>Eukaryota</taxon>
        <taxon>Metazoa</taxon>
        <taxon>Spiralia</taxon>
        <taxon>Lophotrochozoa</taxon>
        <taxon>Annelida</taxon>
        <taxon>Polychaeta</taxon>
        <taxon>Sedentaria</taxon>
        <taxon>Canalipalpata</taxon>
        <taxon>Terebellida</taxon>
        <taxon>Terebelliformia</taxon>
        <taxon>Alvinellidae</taxon>
        <taxon>Paralvinella</taxon>
    </lineage>
</organism>
<evidence type="ECO:0000256" key="3">
    <source>
        <dbReference type="ARBA" id="ARBA00023125"/>
    </source>
</evidence>
<feature type="region of interest" description="Disordered" evidence="7">
    <location>
        <begin position="410"/>
        <end position="455"/>
    </location>
</feature>
<dbReference type="GO" id="GO:0007517">
    <property type="term" value="P:muscle organ development"/>
    <property type="evidence" value="ECO:0007669"/>
    <property type="project" value="TreeGrafter"/>
</dbReference>
<evidence type="ECO:0000256" key="2">
    <source>
        <dbReference type="ARBA" id="ARBA00008446"/>
    </source>
</evidence>
<name>A0AAD9KF00_9ANNE</name>
<evidence type="ECO:0000259" key="8">
    <source>
        <dbReference type="PROSITE" id="PS50071"/>
    </source>
</evidence>
<feature type="compositionally biased region" description="Basic and acidic residues" evidence="7">
    <location>
        <begin position="445"/>
        <end position="455"/>
    </location>
</feature>
<dbReference type="Gene3D" id="1.10.10.60">
    <property type="entry name" value="Homeodomain-like"/>
    <property type="match status" value="1"/>
</dbReference>
<evidence type="ECO:0000256" key="6">
    <source>
        <dbReference type="PROSITE-ProRule" id="PRU00108"/>
    </source>
</evidence>
<dbReference type="EMBL" id="JAODUP010000004">
    <property type="protein sequence ID" value="KAK2170116.1"/>
    <property type="molecule type" value="Genomic_DNA"/>
</dbReference>
<dbReference type="CDD" id="cd00086">
    <property type="entry name" value="homeodomain"/>
    <property type="match status" value="1"/>
</dbReference>
<evidence type="ECO:0000256" key="7">
    <source>
        <dbReference type="SAM" id="MobiDB-lite"/>
    </source>
</evidence>
<keyword evidence="10" id="KW-1185">Reference proteome</keyword>
<evidence type="ECO:0000256" key="1">
    <source>
        <dbReference type="ARBA" id="ARBA00004123"/>
    </source>
</evidence>
<evidence type="ECO:0000313" key="9">
    <source>
        <dbReference type="EMBL" id="KAK2170116.1"/>
    </source>
</evidence>
<keyword evidence="5 6" id="KW-0539">Nucleus</keyword>